<organism evidence="1 2">
    <name type="scientific">Eumeta variegata</name>
    <name type="common">Bagworm moth</name>
    <name type="synonym">Eumeta japonica</name>
    <dbReference type="NCBI Taxonomy" id="151549"/>
    <lineage>
        <taxon>Eukaryota</taxon>
        <taxon>Metazoa</taxon>
        <taxon>Ecdysozoa</taxon>
        <taxon>Arthropoda</taxon>
        <taxon>Hexapoda</taxon>
        <taxon>Insecta</taxon>
        <taxon>Pterygota</taxon>
        <taxon>Neoptera</taxon>
        <taxon>Endopterygota</taxon>
        <taxon>Lepidoptera</taxon>
        <taxon>Glossata</taxon>
        <taxon>Ditrysia</taxon>
        <taxon>Tineoidea</taxon>
        <taxon>Psychidae</taxon>
        <taxon>Oiketicinae</taxon>
        <taxon>Eumeta</taxon>
    </lineage>
</organism>
<gene>
    <name evidence="1" type="ORF">EVAR_14559_1</name>
</gene>
<reference evidence="1 2" key="1">
    <citation type="journal article" date="2019" name="Commun. Biol.">
        <title>The bagworm genome reveals a unique fibroin gene that provides high tensile strength.</title>
        <authorList>
            <person name="Kono N."/>
            <person name="Nakamura H."/>
            <person name="Ohtoshi R."/>
            <person name="Tomita M."/>
            <person name="Numata K."/>
            <person name="Arakawa K."/>
        </authorList>
    </citation>
    <scope>NUCLEOTIDE SEQUENCE [LARGE SCALE GENOMIC DNA]</scope>
</reference>
<dbReference type="EMBL" id="BGZK01000122">
    <property type="protein sequence ID" value="GBP20832.1"/>
    <property type="molecule type" value="Genomic_DNA"/>
</dbReference>
<protein>
    <submittedName>
        <fullName evidence="1">Uncharacterized protein</fullName>
    </submittedName>
</protein>
<dbReference type="Proteomes" id="UP000299102">
    <property type="component" value="Unassembled WGS sequence"/>
</dbReference>
<name>A0A4C1U3D2_EUMVA</name>
<evidence type="ECO:0000313" key="2">
    <source>
        <dbReference type="Proteomes" id="UP000299102"/>
    </source>
</evidence>
<proteinExistence type="predicted"/>
<sequence length="91" mass="10361">MPTVDVQTQSGSQGGRCAFIINIRDPSNSKSEPSVATRRFSSRALYFGTMRWRKSSHKNPDLIKENWCGYTTLSNIRENRGTATEWEGPHR</sequence>
<comment type="caution">
    <text evidence="1">The sequence shown here is derived from an EMBL/GenBank/DDBJ whole genome shotgun (WGS) entry which is preliminary data.</text>
</comment>
<evidence type="ECO:0000313" key="1">
    <source>
        <dbReference type="EMBL" id="GBP20832.1"/>
    </source>
</evidence>
<accession>A0A4C1U3D2</accession>
<dbReference type="AlphaFoldDB" id="A0A4C1U3D2"/>
<keyword evidence="2" id="KW-1185">Reference proteome</keyword>